<name>A0A9X3ZHA8_9HYPH</name>
<dbReference type="SUPFAM" id="SSF48576">
    <property type="entry name" value="Terpenoid synthases"/>
    <property type="match status" value="1"/>
</dbReference>
<evidence type="ECO:0000313" key="1">
    <source>
        <dbReference type="EMBL" id="MDA5398395.1"/>
    </source>
</evidence>
<keyword evidence="2" id="KW-1185">Reference proteome</keyword>
<evidence type="ECO:0000313" key="2">
    <source>
        <dbReference type="Proteomes" id="UP001151234"/>
    </source>
</evidence>
<reference evidence="1" key="1">
    <citation type="submission" date="2022-11" db="EMBL/GenBank/DDBJ databases">
        <title>Draft genome sequence of Hoeflea poritis E7-10 and Hoeflea prorocentri PM5-8, separated from scleractinian coral Porites lutea and marine dinoflagellate.</title>
        <authorList>
            <person name="Zhang G."/>
            <person name="Wei Q."/>
            <person name="Cai L."/>
        </authorList>
    </citation>
    <scope>NUCLEOTIDE SEQUENCE</scope>
    <source>
        <strain evidence="1">PM5-8</strain>
    </source>
</reference>
<protein>
    <submittedName>
        <fullName evidence="1">Phytoene/squalene synthase family protein</fullName>
    </submittedName>
</protein>
<dbReference type="PANTHER" id="PTHR31480">
    <property type="entry name" value="BIFUNCTIONAL LYCOPENE CYCLASE/PHYTOENE SYNTHASE"/>
    <property type="match status" value="1"/>
</dbReference>
<dbReference type="InterPro" id="IPR002060">
    <property type="entry name" value="Squ/phyt_synthse"/>
</dbReference>
<dbReference type="Gene3D" id="1.10.600.10">
    <property type="entry name" value="Farnesyl Diphosphate Synthase"/>
    <property type="match status" value="1"/>
</dbReference>
<dbReference type="RefSeq" id="WP_267989821.1">
    <property type="nucleotide sequence ID" value="NZ_JAPJZI010000001.1"/>
</dbReference>
<dbReference type="InterPro" id="IPR008949">
    <property type="entry name" value="Isoprenoid_synthase_dom_sf"/>
</dbReference>
<organism evidence="1 2">
    <name type="scientific">Hoeflea prorocentri</name>
    <dbReference type="NCBI Taxonomy" id="1922333"/>
    <lineage>
        <taxon>Bacteria</taxon>
        <taxon>Pseudomonadati</taxon>
        <taxon>Pseudomonadota</taxon>
        <taxon>Alphaproteobacteria</taxon>
        <taxon>Hyphomicrobiales</taxon>
        <taxon>Rhizobiaceae</taxon>
        <taxon>Hoeflea</taxon>
    </lineage>
</organism>
<dbReference type="Proteomes" id="UP001151234">
    <property type="component" value="Unassembled WGS sequence"/>
</dbReference>
<accession>A0A9X3ZHA8</accession>
<dbReference type="Pfam" id="PF00494">
    <property type="entry name" value="SQS_PSY"/>
    <property type="match status" value="1"/>
</dbReference>
<gene>
    <name evidence="1" type="ORF">OQ273_07395</name>
</gene>
<proteinExistence type="predicted"/>
<dbReference type="EMBL" id="JAPJZI010000001">
    <property type="protein sequence ID" value="MDA5398395.1"/>
    <property type="molecule type" value="Genomic_DNA"/>
</dbReference>
<sequence length="285" mass="31317">MSDEQAILNDPCLSVLRAGDRDRYLCALLAPENKRGAISALYAFNLELARVRENISEPMMGEVRLQWWHDLISGEAHGNAAANPIAASLMSAIESHELPKVPFLNMIKARQFDLYDDPMPDRTAFEGYAGETASALLQLCVNVLNPDAARHSADAAGHAGVAQLVAGTLLMLPIHRSRGQLYVPGDLLRATGLDRDAFLAGKNTDTIAQAVSAFVSLGREHLAEARRRYAGLPAECITAFLPVATAEQVFDGADRAGARLLTAPLKIPQWRRQWRFWRASMRTRF</sequence>
<comment type="caution">
    <text evidence="1">The sequence shown here is derived from an EMBL/GenBank/DDBJ whole genome shotgun (WGS) entry which is preliminary data.</text>
</comment>
<dbReference type="AlphaFoldDB" id="A0A9X3ZHA8"/>
<dbReference type="GO" id="GO:0016765">
    <property type="term" value="F:transferase activity, transferring alkyl or aryl (other than methyl) groups"/>
    <property type="evidence" value="ECO:0007669"/>
    <property type="project" value="UniProtKB-ARBA"/>
</dbReference>